<accession>A0A7W7ZQ36</accession>
<dbReference type="Proteomes" id="UP000584867">
    <property type="component" value="Unassembled WGS sequence"/>
</dbReference>
<evidence type="ECO:0000313" key="1">
    <source>
        <dbReference type="EMBL" id="MBB5064012.1"/>
    </source>
</evidence>
<protein>
    <submittedName>
        <fullName evidence="1">Uncharacterized protein</fullName>
    </submittedName>
</protein>
<gene>
    <name evidence="1" type="ORF">HDF15_002360</name>
</gene>
<reference evidence="1 2" key="1">
    <citation type="submission" date="2020-08" db="EMBL/GenBank/DDBJ databases">
        <title>Genomic Encyclopedia of Type Strains, Phase IV (KMG-V): Genome sequencing to study the core and pangenomes of soil and plant-associated prokaryotes.</title>
        <authorList>
            <person name="Whitman W."/>
        </authorList>
    </citation>
    <scope>NUCLEOTIDE SEQUENCE [LARGE SCALE GENOMIC DNA]</scope>
    <source>
        <strain evidence="1 2">X5P3</strain>
    </source>
</reference>
<sequence>MPLSDYVSKGIGRKLDESGFQPSGFYWPFTWGFAPGWDETRLWRWFCGASGLVAP</sequence>
<organism evidence="1 2">
    <name type="scientific">Granulicella mallensis</name>
    <dbReference type="NCBI Taxonomy" id="940614"/>
    <lineage>
        <taxon>Bacteria</taxon>
        <taxon>Pseudomonadati</taxon>
        <taxon>Acidobacteriota</taxon>
        <taxon>Terriglobia</taxon>
        <taxon>Terriglobales</taxon>
        <taxon>Acidobacteriaceae</taxon>
        <taxon>Granulicella</taxon>
    </lineage>
</organism>
<name>A0A7W7ZQ36_9BACT</name>
<dbReference type="RefSeq" id="WP_184255584.1">
    <property type="nucleotide sequence ID" value="NZ_JACHIO010000008.1"/>
</dbReference>
<evidence type="ECO:0000313" key="2">
    <source>
        <dbReference type="Proteomes" id="UP000584867"/>
    </source>
</evidence>
<dbReference type="AlphaFoldDB" id="A0A7W7ZQ36"/>
<proteinExistence type="predicted"/>
<comment type="caution">
    <text evidence="1">The sequence shown here is derived from an EMBL/GenBank/DDBJ whole genome shotgun (WGS) entry which is preliminary data.</text>
</comment>
<dbReference type="EMBL" id="JACHIO010000008">
    <property type="protein sequence ID" value="MBB5064012.1"/>
    <property type="molecule type" value="Genomic_DNA"/>
</dbReference>